<evidence type="ECO:0000313" key="1">
    <source>
        <dbReference type="EMBL" id="SFH93934.1"/>
    </source>
</evidence>
<protein>
    <submittedName>
        <fullName evidence="1">Uncharacterized protein</fullName>
    </submittedName>
</protein>
<organism evidence="1 2">
    <name type="scientific">Parapedobacter indicus</name>
    <dbReference type="NCBI Taxonomy" id="1477437"/>
    <lineage>
        <taxon>Bacteria</taxon>
        <taxon>Pseudomonadati</taxon>
        <taxon>Bacteroidota</taxon>
        <taxon>Sphingobacteriia</taxon>
        <taxon>Sphingobacteriales</taxon>
        <taxon>Sphingobacteriaceae</taxon>
        <taxon>Parapedobacter</taxon>
    </lineage>
</organism>
<gene>
    <name evidence="1" type="ORF">SAMN05444682_101764</name>
</gene>
<reference evidence="1 2" key="1">
    <citation type="submission" date="2016-10" db="EMBL/GenBank/DDBJ databases">
        <authorList>
            <person name="de Groot N.N."/>
        </authorList>
    </citation>
    <scope>NUCLEOTIDE SEQUENCE [LARGE SCALE GENOMIC DNA]</scope>
    <source>
        <strain evidence="1 2">RK1</strain>
    </source>
</reference>
<dbReference type="STRING" id="1477437.SAMN05444682_101764"/>
<sequence length="71" mass="8249">MITDNPFVYPMVDPNGRMRPQMGITLRDHFAGQAMQGMLANPNNKLTEDRAAQWAYVVAEAMLRERERRIR</sequence>
<dbReference type="Proteomes" id="UP000198670">
    <property type="component" value="Unassembled WGS sequence"/>
</dbReference>
<dbReference type="EMBL" id="FOQO01000001">
    <property type="protein sequence ID" value="SFH93934.1"/>
    <property type="molecule type" value="Genomic_DNA"/>
</dbReference>
<keyword evidence="2" id="KW-1185">Reference proteome</keyword>
<dbReference type="AlphaFoldDB" id="A0A1I3E4M8"/>
<proteinExistence type="predicted"/>
<name>A0A1I3E4M8_9SPHI</name>
<evidence type="ECO:0000313" key="2">
    <source>
        <dbReference type="Proteomes" id="UP000198670"/>
    </source>
</evidence>
<dbReference type="RefSeq" id="WP_090624327.1">
    <property type="nucleotide sequence ID" value="NZ_FOQO01000001.1"/>
</dbReference>
<accession>A0A1I3E4M8</accession>